<dbReference type="Proteomes" id="UP000708208">
    <property type="component" value="Unassembled WGS sequence"/>
</dbReference>
<evidence type="ECO:0000313" key="2">
    <source>
        <dbReference type="Proteomes" id="UP000708208"/>
    </source>
</evidence>
<sequence>GVLLNNPKRLQFCQSKVPDEPIKAIWGFSFQMLKFRMIFYVRAIPQE</sequence>
<name>A0A8J2K2S8_9HEXA</name>
<dbReference type="AlphaFoldDB" id="A0A8J2K2S8"/>
<gene>
    <name evidence="1" type="ORF">AFUS01_LOCUS17290</name>
</gene>
<protein>
    <submittedName>
        <fullName evidence="1">Uncharacterized protein</fullName>
    </submittedName>
</protein>
<accession>A0A8J2K2S8</accession>
<dbReference type="EMBL" id="CAJVCH010164696">
    <property type="protein sequence ID" value="CAG7728518.1"/>
    <property type="molecule type" value="Genomic_DNA"/>
</dbReference>
<proteinExistence type="predicted"/>
<keyword evidence="2" id="KW-1185">Reference proteome</keyword>
<comment type="caution">
    <text evidence="1">The sequence shown here is derived from an EMBL/GenBank/DDBJ whole genome shotgun (WGS) entry which is preliminary data.</text>
</comment>
<organism evidence="1 2">
    <name type="scientific">Allacma fusca</name>
    <dbReference type="NCBI Taxonomy" id="39272"/>
    <lineage>
        <taxon>Eukaryota</taxon>
        <taxon>Metazoa</taxon>
        <taxon>Ecdysozoa</taxon>
        <taxon>Arthropoda</taxon>
        <taxon>Hexapoda</taxon>
        <taxon>Collembola</taxon>
        <taxon>Symphypleona</taxon>
        <taxon>Sminthuridae</taxon>
        <taxon>Allacma</taxon>
    </lineage>
</organism>
<feature type="non-terminal residue" evidence="1">
    <location>
        <position position="1"/>
    </location>
</feature>
<reference evidence="1" key="1">
    <citation type="submission" date="2021-06" db="EMBL/GenBank/DDBJ databases">
        <authorList>
            <person name="Hodson N. C."/>
            <person name="Mongue J. A."/>
            <person name="Jaron S. K."/>
        </authorList>
    </citation>
    <scope>NUCLEOTIDE SEQUENCE</scope>
</reference>
<evidence type="ECO:0000313" key="1">
    <source>
        <dbReference type="EMBL" id="CAG7728518.1"/>
    </source>
</evidence>